<dbReference type="Proteomes" id="UP000811545">
    <property type="component" value="Unassembled WGS sequence"/>
</dbReference>
<dbReference type="GO" id="GO:0009432">
    <property type="term" value="P:SOS response"/>
    <property type="evidence" value="ECO:0007669"/>
    <property type="project" value="UniProtKB-UniRule"/>
</dbReference>
<dbReference type="InterPro" id="IPR042174">
    <property type="entry name" value="RecF_2"/>
</dbReference>
<comment type="subcellular location">
    <subcellularLocation>
        <location evidence="1 9">Cytoplasm</location>
    </subcellularLocation>
</comment>
<evidence type="ECO:0000256" key="9">
    <source>
        <dbReference type="HAMAP-Rule" id="MF_00365"/>
    </source>
</evidence>
<dbReference type="GO" id="GO:0006302">
    <property type="term" value="P:double-strand break repair"/>
    <property type="evidence" value="ECO:0007669"/>
    <property type="project" value="TreeGrafter"/>
</dbReference>
<protein>
    <recommendedName>
        <fullName evidence="3 9">DNA replication and repair protein RecF</fullName>
    </recommendedName>
</protein>
<dbReference type="SUPFAM" id="SSF52540">
    <property type="entry name" value="P-loop containing nucleoside triphosphate hydrolases"/>
    <property type="match status" value="1"/>
</dbReference>
<dbReference type="InterPro" id="IPR027417">
    <property type="entry name" value="P-loop_NTPase"/>
</dbReference>
<evidence type="ECO:0000256" key="4">
    <source>
        <dbReference type="ARBA" id="ARBA00022490"/>
    </source>
</evidence>
<dbReference type="AlphaFoldDB" id="A0A9E2BLA2"/>
<dbReference type="GO" id="GO:0003697">
    <property type="term" value="F:single-stranded DNA binding"/>
    <property type="evidence" value="ECO:0007669"/>
    <property type="project" value="UniProtKB-UniRule"/>
</dbReference>
<dbReference type="InterPro" id="IPR001238">
    <property type="entry name" value="DNA-binding_RecF"/>
</dbReference>
<keyword evidence="7 9" id="KW-0067">ATP-binding</keyword>
<dbReference type="InterPro" id="IPR003395">
    <property type="entry name" value="RecF/RecN/SMC_N"/>
</dbReference>
<dbReference type="PANTHER" id="PTHR32182">
    <property type="entry name" value="DNA REPLICATION AND REPAIR PROTEIN RECF"/>
    <property type="match status" value="1"/>
</dbReference>
<proteinExistence type="inferred from homology"/>
<dbReference type="EMBL" id="QLTW01000050">
    <property type="protein sequence ID" value="MBT9145119.1"/>
    <property type="molecule type" value="Genomic_DNA"/>
</dbReference>
<organism evidence="11 12">
    <name type="scientific">Psychracetigena formicireducens</name>
    <dbReference type="NCBI Taxonomy" id="2986056"/>
    <lineage>
        <taxon>Bacteria</taxon>
        <taxon>Bacillati</taxon>
        <taxon>Candidatus Lithacetigenota</taxon>
        <taxon>Candidatus Psychracetigena</taxon>
    </lineage>
</organism>
<dbReference type="PANTHER" id="PTHR32182:SF0">
    <property type="entry name" value="DNA REPLICATION AND REPAIR PROTEIN RECF"/>
    <property type="match status" value="1"/>
</dbReference>
<dbReference type="Pfam" id="PF02463">
    <property type="entry name" value="SMC_N"/>
    <property type="match status" value="1"/>
</dbReference>
<evidence type="ECO:0000313" key="12">
    <source>
        <dbReference type="Proteomes" id="UP000811545"/>
    </source>
</evidence>
<dbReference type="GO" id="GO:0005737">
    <property type="term" value="C:cytoplasm"/>
    <property type="evidence" value="ECO:0007669"/>
    <property type="project" value="UniProtKB-SubCell"/>
</dbReference>
<evidence type="ECO:0000256" key="8">
    <source>
        <dbReference type="ARBA" id="ARBA00023125"/>
    </source>
</evidence>
<dbReference type="PROSITE" id="PS00617">
    <property type="entry name" value="RECF_1"/>
    <property type="match status" value="1"/>
</dbReference>
<keyword evidence="8 9" id="KW-0238">DNA-binding</keyword>
<dbReference type="HAMAP" id="MF_00365">
    <property type="entry name" value="RecF"/>
    <property type="match status" value="1"/>
</dbReference>
<keyword evidence="4 9" id="KW-0963">Cytoplasm</keyword>
<keyword evidence="9" id="KW-0742">SOS response</keyword>
<feature type="binding site" evidence="9">
    <location>
        <begin position="30"/>
        <end position="37"/>
    </location>
    <ligand>
        <name>ATP</name>
        <dbReference type="ChEBI" id="CHEBI:30616"/>
    </ligand>
</feature>
<dbReference type="Gene3D" id="1.20.1050.90">
    <property type="entry name" value="RecF/RecN/SMC, N-terminal domain"/>
    <property type="match status" value="1"/>
</dbReference>
<gene>
    <name evidence="11" type="primary">recF_1</name>
    <name evidence="9" type="synonym">recF</name>
    <name evidence="11" type="ORF">DDT42_00989</name>
</gene>
<evidence type="ECO:0000256" key="2">
    <source>
        <dbReference type="ARBA" id="ARBA00008016"/>
    </source>
</evidence>
<dbReference type="GO" id="GO:0006260">
    <property type="term" value="P:DNA replication"/>
    <property type="evidence" value="ECO:0007669"/>
    <property type="project" value="UniProtKB-UniRule"/>
</dbReference>
<accession>A0A9E2BLA2</accession>
<evidence type="ECO:0000256" key="3">
    <source>
        <dbReference type="ARBA" id="ARBA00020170"/>
    </source>
</evidence>
<name>A0A9E2BLA2_PSYF1</name>
<comment type="similarity">
    <text evidence="2 9">Belongs to the RecF family.</text>
</comment>
<dbReference type="GO" id="GO:0005524">
    <property type="term" value="F:ATP binding"/>
    <property type="evidence" value="ECO:0007669"/>
    <property type="project" value="UniProtKB-UniRule"/>
</dbReference>
<dbReference type="GO" id="GO:0000731">
    <property type="term" value="P:DNA synthesis involved in DNA repair"/>
    <property type="evidence" value="ECO:0007669"/>
    <property type="project" value="TreeGrafter"/>
</dbReference>
<dbReference type="Gene3D" id="3.40.50.300">
    <property type="entry name" value="P-loop containing nucleotide triphosphate hydrolases"/>
    <property type="match status" value="1"/>
</dbReference>
<comment type="caution">
    <text evidence="11">The sequence shown here is derived from an EMBL/GenBank/DDBJ whole genome shotgun (WGS) entry which is preliminary data.</text>
</comment>
<sequence length="351" mass="40712">MILKNLRVSNFRNISDETVEFQEGLNLIWGENGQGKTNLLEAIYLLSGRPSFRSAQDNDLKKEGGNGYYIAGMLEEYKGDNYQVEIGYENGRGKKIKQQGKEIKRKIDLLLKIPLTLFFPGDLKIIQGEPSARRRFLDNIFLQVSSQHRRVFVNYYRSLLQRNHLLKKIREGKSANEDLSPWNKELIKWGGELIVLREKLLLFMEEQLKSFYPEMSGEFAKIKVTYLPSILEEAKLEKHFEEEKRRGYTLLGPQVDDFEIYLNNRTARINSSQGEQKLLSLCLRWGEALFLREQTGPPILLLDDALSSLDSKRKLLLLKESSKFSQVFLTHTDKLNHHFSGFYQVMGGRVV</sequence>
<evidence type="ECO:0000256" key="7">
    <source>
        <dbReference type="ARBA" id="ARBA00022840"/>
    </source>
</evidence>
<feature type="domain" description="RecF/RecN/SMC N-terminal" evidence="10">
    <location>
        <begin position="3"/>
        <end position="332"/>
    </location>
</feature>
<evidence type="ECO:0000256" key="6">
    <source>
        <dbReference type="ARBA" id="ARBA00022741"/>
    </source>
</evidence>
<keyword evidence="9" id="KW-0234">DNA repair</keyword>
<evidence type="ECO:0000256" key="1">
    <source>
        <dbReference type="ARBA" id="ARBA00004496"/>
    </source>
</evidence>
<reference evidence="11 12" key="1">
    <citation type="journal article" date="2021" name="bioRxiv">
        <title>Unique metabolic strategies in Hadean analogues reveal hints for primordial physiology.</title>
        <authorList>
            <person name="Nobu M.K."/>
            <person name="Nakai R."/>
            <person name="Tamazawa S."/>
            <person name="Mori H."/>
            <person name="Toyoda A."/>
            <person name="Ijiri A."/>
            <person name="Suzuki S."/>
            <person name="Kurokawa K."/>
            <person name="Kamagata Y."/>
            <person name="Tamaki H."/>
        </authorList>
    </citation>
    <scope>NUCLEOTIDE SEQUENCE [LARGE SCALE GENOMIC DNA]</scope>
    <source>
        <strain evidence="11">BS525</strain>
    </source>
</reference>
<evidence type="ECO:0000259" key="10">
    <source>
        <dbReference type="Pfam" id="PF02463"/>
    </source>
</evidence>
<keyword evidence="6 9" id="KW-0547">Nucleotide-binding</keyword>
<evidence type="ECO:0000313" key="11">
    <source>
        <dbReference type="EMBL" id="MBT9145119.1"/>
    </source>
</evidence>
<evidence type="ECO:0000256" key="5">
    <source>
        <dbReference type="ARBA" id="ARBA00022705"/>
    </source>
</evidence>
<comment type="function">
    <text evidence="9">The RecF protein is involved in DNA metabolism; it is required for DNA replication and normal SOS inducibility. RecF binds preferentially to single-stranded, linear DNA. It also seems to bind ATP.</text>
</comment>
<keyword evidence="5 9" id="KW-0235">DNA replication</keyword>
<dbReference type="NCBIfam" id="TIGR00611">
    <property type="entry name" value="recf"/>
    <property type="match status" value="1"/>
</dbReference>
<keyword evidence="9" id="KW-0227">DNA damage</keyword>
<dbReference type="InterPro" id="IPR018078">
    <property type="entry name" value="DNA-binding_RecF_CS"/>
</dbReference>